<feature type="region of interest" description="Disordered" evidence="1">
    <location>
        <begin position="1"/>
        <end position="20"/>
    </location>
</feature>
<evidence type="ECO:0000313" key="3">
    <source>
        <dbReference type="Proteomes" id="UP000828251"/>
    </source>
</evidence>
<name>A0A9D3U6V9_9ROSI</name>
<sequence length="111" mass="12680">MARTRGSNRAISENPSRHNGVGSALEAQEYVCTTKLEEMNQILAVRRIRTLNFSYDFSILIGAHRLSNTSNSSFLLPLHILELGFHLPLHPFFYHLFDDYRIAPNQLSSFS</sequence>
<evidence type="ECO:0000256" key="1">
    <source>
        <dbReference type="SAM" id="MobiDB-lite"/>
    </source>
</evidence>
<comment type="caution">
    <text evidence="2">The sequence shown here is derived from an EMBL/GenBank/DDBJ whole genome shotgun (WGS) entry which is preliminary data.</text>
</comment>
<keyword evidence="3" id="KW-1185">Reference proteome</keyword>
<dbReference type="AlphaFoldDB" id="A0A9D3U6V9"/>
<proteinExistence type="predicted"/>
<feature type="compositionally biased region" description="Polar residues" evidence="1">
    <location>
        <begin position="1"/>
        <end position="14"/>
    </location>
</feature>
<protein>
    <submittedName>
        <fullName evidence="2">Uncharacterized protein</fullName>
    </submittedName>
</protein>
<dbReference type="EMBL" id="JAIQCV010000013">
    <property type="protein sequence ID" value="KAH1030988.1"/>
    <property type="molecule type" value="Genomic_DNA"/>
</dbReference>
<evidence type="ECO:0000313" key="2">
    <source>
        <dbReference type="EMBL" id="KAH1030988.1"/>
    </source>
</evidence>
<gene>
    <name evidence="2" type="ORF">J1N35_043162</name>
</gene>
<dbReference type="Proteomes" id="UP000828251">
    <property type="component" value="Unassembled WGS sequence"/>
</dbReference>
<reference evidence="2 3" key="1">
    <citation type="journal article" date="2021" name="Plant Biotechnol. J.">
        <title>Multi-omics assisted identification of the key and species-specific regulatory components of drought-tolerant mechanisms in Gossypium stocksii.</title>
        <authorList>
            <person name="Yu D."/>
            <person name="Ke L."/>
            <person name="Zhang D."/>
            <person name="Wu Y."/>
            <person name="Sun Y."/>
            <person name="Mei J."/>
            <person name="Sun J."/>
            <person name="Sun Y."/>
        </authorList>
    </citation>
    <scope>NUCLEOTIDE SEQUENCE [LARGE SCALE GENOMIC DNA]</scope>
    <source>
        <strain evidence="3">cv. E1</strain>
        <tissue evidence="2">Leaf</tissue>
    </source>
</reference>
<organism evidence="2 3">
    <name type="scientific">Gossypium stocksii</name>
    <dbReference type="NCBI Taxonomy" id="47602"/>
    <lineage>
        <taxon>Eukaryota</taxon>
        <taxon>Viridiplantae</taxon>
        <taxon>Streptophyta</taxon>
        <taxon>Embryophyta</taxon>
        <taxon>Tracheophyta</taxon>
        <taxon>Spermatophyta</taxon>
        <taxon>Magnoliopsida</taxon>
        <taxon>eudicotyledons</taxon>
        <taxon>Gunneridae</taxon>
        <taxon>Pentapetalae</taxon>
        <taxon>rosids</taxon>
        <taxon>malvids</taxon>
        <taxon>Malvales</taxon>
        <taxon>Malvaceae</taxon>
        <taxon>Malvoideae</taxon>
        <taxon>Gossypium</taxon>
    </lineage>
</organism>
<accession>A0A9D3U6V9</accession>